<accession>A0A7I7SGY1</accession>
<gene>
    <name evidence="1" type="ORF">B8W67_09260</name>
</gene>
<reference evidence="1 2" key="1">
    <citation type="submission" date="2017-04" db="EMBL/GenBank/DDBJ databases">
        <title>The new phylogeny of genus Mycobacterium.</title>
        <authorList>
            <person name="Tortoli E."/>
            <person name="Trovato A."/>
            <person name="Cirillo D.M."/>
        </authorList>
    </citation>
    <scope>NUCLEOTIDE SEQUENCE [LARGE SCALE GENOMIC DNA]</scope>
    <source>
        <strain evidence="1 2">KCTC 19819</strain>
    </source>
</reference>
<name>A0A7I7SGY1_9MYCO</name>
<dbReference type="OrthoDB" id="4829747at2"/>
<dbReference type="RefSeq" id="WP_069391896.1">
    <property type="nucleotide sequence ID" value="NZ_AP022594.1"/>
</dbReference>
<organism evidence="1 2">
    <name type="scientific">Mycolicibacillus koreensis</name>
    <dbReference type="NCBI Taxonomy" id="1069220"/>
    <lineage>
        <taxon>Bacteria</taxon>
        <taxon>Bacillati</taxon>
        <taxon>Actinomycetota</taxon>
        <taxon>Actinomycetes</taxon>
        <taxon>Mycobacteriales</taxon>
        <taxon>Mycobacteriaceae</taxon>
        <taxon>Mycolicibacillus</taxon>
    </lineage>
</organism>
<sequence length="97" mass="10225">MSAWFDYVATLKILVFALLVGGALPALFALGVRMGAPNGPNADGTTRRNPVMVALSWLVFALVVAAVVVGVLFIARDFLAHRFGWHLLGAYPVGAGT</sequence>
<keyword evidence="2" id="KW-1185">Reference proteome</keyword>
<dbReference type="Proteomes" id="UP000193577">
    <property type="component" value="Unassembled WGS sequence"/>
</dbReference>
<protein>
    <submittedName>
        <fullName evidence="1">Uncharacterized protein</fullName>
    </submittedName>
</protein>
<comment type="caution">
    <text evidence="1">The sequence shown here is derived from an EMBL/GenBank/DDBJ whole genome shotgun (WGS) entry which is preliminary data.</text>
</comment>
<evidence type="ECO:0000313" key="1">
    <source>
        <dbReference type="EMBL" id="OSC33856.1"/>
    </source>
</evidence>
<evidence type="ECO:0000313" key="2">
    <source>
        <dbReference type="Proteomes" id="UP000193577"/>
    </source>
</evidence>
<proteinExistence type="predicted"/>
<dbReference type="AlphaFoldDB" id="A0A7I7SGY1"/>
<dbReference type="EMBL" id="NCXO01000016">
    <property type="protein sequence ID" value="OSC33856.1"/>
    <property type="molecule type" value="Genomic_DNA"/>
</dbReference>